<organism evidence="2 3">
    <name type="scientific">Cupriavidus nantongensis</name>
    <dbReference type="NCBI Taxonomy" id="1796606"/>
    <lineage>
        <taxon>Bacteria</taxon>
        <taxon>Pseudomonadati</taxon>
        <taxon>Pseudomonadota</taxon>
        <taxon>Betaproteobacteria</taxon>
        <taxon>Burkholderiales</taxon>
        <taxon>Burkholderiaceae</taxon>
        <taxon>Cupriavidus</taxon>
    </lineage>
</organism>
<protein>
    <submittedName>
        <fullName evidence="2">Uncharacterized protein</fullName>
    </submittedName>
</protein>
<dbReference type="KEGG" id="cnan:A2G96_13255"/>
<evidence type="ECO:0000256" key="1">
    <source>
        <dbReference type="SAM" id="MobiDB-lite"/>
    </source>
</evidence>
<dbReference type="RefSeq" id="WP_062799899.1">
    <property type="nucleotide sequence ID" value="NZ_CP014844.1"/>
</dbReference>
<dbReference type="AlphaFoldDB" id="A0A142JKM1"/>
<dbReference type="Proteomes" id="UP000075238">
    <property type="component" value="Chromosome 1"/>
</dbReference>
<evidence type="ECO:0000313" key="3">
    <source>
        <dbReference type="Proteomes" id="UP000075238"/>
    </source>
</evidence>
<gene>
    <name evidence="2" type="ORF">A2G96_13255</name>
</gene>
<dbReference type="OrthoDB" id="9132917at2"/>
<proteinExistence type="predicted"/>
<feature type="region of interest" description="Disordered" evidence="1">
    <location>
        <begin position="1"/>
        <end position="26"/>
    </location>
</feature>
<keyword evidence="3" id="KW-1185">Reference proteome</keyword>
<dbReference type="STRING" id="1796606.A2G96_13255"/>
<sequence>MLTSDEAVLSTARTSGIPHGQRLEHEPVVQSSREQVLFLQRGDLIMIQVDSGGERRRLHLGVTFDVTPRVLVSERPIAMPSPWAQPIVDADAVQLLEVALRRELTRAEQFFAAVAMPQTWQKCGGGPVAAISKPGKDDADQCRTFAALFSQPREKLRHFADTDPAWASILFDESPAVAGTSAAPRVRM</sequence>
<accession>A0A142JKM1</accession>
<reference evidence="2 3" key="1">
    <citation type="submission" date="2016-03" db="EMBL/GenBank/DDBJ databases">
        <title>Complete genome sequence of a novel chlorpyrifos degrading bacterium, Cupriavidus nantongensis sp. X1.</title>
        <authorList>
            <person name="Fang L."/>
        </authorList>
    </citation>
    <scope>NUCLEOTIDE SEQUENCE [LARGE SCALE GENOMIC DNA]</scope>
    <source>
        <strain evidence="2 3">X1</strain>
    </source>
</reference>
<name>A0A142JKM1_9BURK</name>
<evidence type="ECO:0000313" key="2">
    <source>
        <dbReference type="EMBL" id="AMR78633.1"/>
    </source>
</evidence>
<dbReference type="EMBL" id="CP014844">
    <property type="protein sequence ID" value="AMR78633.1"/>
    <property type="molecule type" value="Genomic_DNA"/>
</dbReference>